<keyword evidence="1" id="KW-0695">RNA-directed DNA polymerase</keyword>
<name>A0A093QNC4_9PASS</name>
<organism evidence="1 2">
    <name type="scientific">Manacus vitellinus</name>
    <name type="common">golden-collared manakin</name>
    <dbReference type="NCBI Taxonomy" id="328815"/>
    <lineage>
        <taxon>Eukaryota</taxon>
        <taxon>Metazoa</taxon>
        <taxon>Chordata</taxon>
        <taxon>Craniata</taxon>
        <taxon>Vertebrata</taxon>
        <taxon>Euteleostomi</taxon>
        <taxon>Archelosauria</taxon>
        <taxon>Archosauria</taxon>
        <taxon>Dinosauria</taxon>
        <taxon>Saurischia</taxon>
        <taxon>Theropoda</taxon>
        <taxon>Coelurosauria</taxon>
        <taxon>Aves</taxon>
        <taxon>Neognathae</taxon>
        <taxon>Neoaves</taxon>
        <taxon>Telluraves</taxon>
        <taxon>Australaves</taxon>
        <taxon>Passeriformes</taxon>
        <taxon>Pipridae</taxon>
        <taxon>Manacus</taxon>
    </lineage>
</organism>
<evidence type="ECO:0000313" key="1">
    <source>
        <dbReference type="EMBL" id="KFW85482.1"/>
    </source>
</evidence>
<feature type="non-terminal residue" evidence="1">
    <location>
        <position position="109"/>
    </location>
</feature>
<dbReference type="OrthoDB" id="416454at2759"/>
<accession>A0A093QNC4</accession>
<keyword evidence="2" id="KW-1185">Reference proteome</keyword>
<dbReference type="GO" id="GO:0031012">
    <property type="term" value="C:extracellular matrix"/>
    <property type="evidence" value="ECO:0007669"/>
    <property type="project" value="TreeGrafter"/>
</dbReference>
<dbReference type="EMBL" id="KL672316">
    <property type="protein sequence ID" value="KFW85482.1"/>
    <property type="molecule type" value="Genomic_DNA"/>
</dbReference>
<dbReference type="GO" id="GO:0061343">
    <property type="term" value="P:cell adhesion involved in heart morphogenesis"/>
    <property type="evidence" value="ECO:0007669"/>
    <property type="project" value="TreeGrafter"/>
</dbReference>
<dbReference type="GO" id="GO:0007508">
    <property type="term" value="P:larval heart development"/>
    <property type="evidence" value="ECO:0007669"/>
    <property type="project" value="TreeGrafter"/>
</dbReference>
<keyword evidence="1" id="KW-0548">Nucleotidyltransferase</keyword>
<dbReference type="GO" id="GO:0003964">
    <property type="term" value="F:RNA-directed DNA polymerase activity"/>
    <property type="evidence" value="ECO:0007669"/>
    <property type="project" value="UniProtKB-KW"/>
</dbReference>
<dbReference type="Proteomes" id="UP000053258">
    <property type="component" value="Unassembled WGS sequence"/>
</dbReference>
<evidence type="ECO:0000313" key="2">
    <source>
        <dbReference type="Proteomes" id="UP000053258"/>
    </source>
</evidence>
<reference evidence="1 2" key="1">
    <citation type="submission" date="2014-06" db="EMBL/GenBank/DDBJ databases">
        <title>Genome evolution of avian class.</title>
        <authorList>
            <person name="Zhang G."/>
            <person name="Li C."/>
        </authorList>
    </citation>
    <scope>NUCLEOTIDE SEQUENCE [LARGE SCALE GENOMIC DNA]</scope>
    <source>
        <strain evidence="1">BGI_N305</strain>
    </source>
</reference>
<feature type="non-terminal residue" evidence="1">
    <location>
        <position position="1"/>
    </location>
</feature>
<gene>
    <name evidence="1" type="ORF">N305_11770</name>
</gene>
<dbReference type="PANTHER" id="PTHR33395">
    <property type="entry name" value="TRANSCRIPTASE, PUTATIVE-RELATED-RELATED"/>
    <property type="match status" value="1"/>
</dbReference>
<dbReference type="PANTHER" id="PTHR33395:SF22">
    <property type="entry name" value="REVERSE TRANSCRIPTASE DOMAIN-CONTAINING PROTEIN"/>
    <property type="match status" value="1"/>
</dbReference>
<keyword evidence="1" id="KW-0808">Transferase</keyword>
<protein>
    <submittedName>
        <fullName evidence="1">RNA-directed DNA polymerase from mobile element jockey</fullName>
    </submittedName>
</protein>
<sequence length="109" mass="12210">SVDPEIVWDQLLQLDSCKSMGSDGIDPRILKELDDGTAQPLPMIFEQSWESGMVPADWKLAKVVPLLKKGKKQEPENYRPVNLTSLPGKIMEKIILGSIEKHLKDNSVI</sequence>
<proteinExistence type="predicted"/>
<dbReference type="AlphaFoldDB" id="A0A093QNC4"/>